<dbReference type="EMBL" id="JAFBCG010000001">
    <property type="protein sequence ID" value="MBM7803936.1"/>
    <property type="molecule type" value="Genomic_DNA"/>
</dbReference>
<feature type="region of interest" description="Disordered" evidence="1">
    <location>
        <begin position="204"/>
        <end position="228"/>
    </location>
</feature>
<comment type="caution">
    <text evidence="3">The sequence shown here is derived from an EMBL/GenBank/DDBJ whole genome shotgun (WGS) entry which is preliminary data.</text>
</comment>
<dbReference type="PANTHER" id="PTHR32063:SF0">
    <property type="entry name" value="SWARMING MOTILITY PROTEIN SWRC"/>
    <property type="match status" value="1"/>
</dbReference>
<organism evidence="3 5">
    <name type="scientific">Curtobacterium luteum</name>
    <dbReference type="NCBI Taxonomy" id="33881"/>
    <lineage>
        <taxon>Bacteria</taxon>
        <taxon>Bacillati</taxon>
        <taxon>Actinomycetota</taxon>
        <taxon>Actinomycetes</taxon>
        <taxon>Micrococcales</taxon>
        <taxon>Microbacteriaceae</taxon>
        <taxon>Curtobacterium</taxon>
    </lineage>
</organism>
<sequence length="228" mass="23943">MHLLSVFSIRNRSLIALVTIVVAIFGGISLTSLKQELIPSVEFPQVAIVSAYPGATPEVVSNDVSTKIEQAIQVVPNLESTSATSSTGQSVVSASFDYGSNLASAEDKIQTAVNALSLPDTVQTQIVTGSFDDLPVLQLAVTGSGNQEQLVDRLNATAVPDLEKLDGVRQADVFGNPGRRVVITPDEDELAAKGLTTQSISDALDDNGTLIPGRHDHPGRLDALGADR</sequence>
<dbReference type="Pfam" id="PF00873">
    <property type="entry name" value="ACR_tran"/>
    <property type="match status" value="1"/>
</dbReference>
<reference evidence="4 6" key="3">
    <citation type="submission" date="2021-01" db="EMBL/GenBank/DDBJ databases">
        <title>Sequencing the genomes of 1000 actinobacteria strains.</title>
        <authorList>
            <person name="Klenk H.-P."/>
        </authorList>
    </citation>
    <scope>NUCLEOTIDE SEQUENCE [LARGE SCALE GENOMIC DNA]</scope>
    <source>
        <strain evidence="4 6">DSM 20542</strain>
    </source>
</reference>
<evidence type="ECO:0000313" key="6">
    <source>
        <dbReference type="Proteomes" id="UP000746584"/>
    </source>
</evidence>
<keyword evidence="2" id="KW-1133">Transmembrane helix</keyword>
<evidence type="ECO:0000256" key="2">
    <source>
        <dbReference type="SAM" id="Phobius"/>
    </source>
</evidence>
<keyword evidence="2" id="KW-0812">Transmembrane</keyword>
<proteinExistence type="predicted"/>
<feature type="transmembrane region" description="Helical" evidence="2">
    <location>
        <begin position="12"/>
        <end position="33"/>
    </location>
</feature>
<evidence type="ECO:0000313" key="4">
    <source>
        <dbReference type="EMBL" id="MBM7803936.1"/>
    </source>
</evidence>
<dbReference type="Proteomes" id="UP000746584">
    <property type="component" value="Unassembled WGS sequence"/>
</dbReference>
<dbReference type="Gene3D" id="1.20.1640.10">
    <property type="entry name" value="Multidrug efflux transporter AcrB transmembrane domain"/>
    <property type="match status" value="1"/>
</dbReference>
<dbReference type="Proteomes" id="UP000648535">
    <property type="component" value="Unassembled WGS sequence"/>
</dbReference>
<dbReference type="GO" id="GO:0042910">
    <property type="term" value="F:xenobiotic transmembrane transporter activity"/>
    <property type="evidence" value="ECO:0007669"/>
    <property type="project" value="TreeGrafter"/>
</dbReference>
<dbReference type="EMBL" id="BMOI01000010">
    <property type="protein sequence ID" value="GGL05133.1"/>
    <property type="molecule type" value="Genomic_DNA"/>
</dbReference>
<accession>A0A8H9L2E9</accession>
<keyword evidence="6" id="KW-1185">Reference proteome</keyword>
<dbReference type="Gene3D" id="3.30.70.1430">
    <property type="entry name" value="Multidrug efflux transporter AcrB pore domain"/>
    <property type="match status" value="1"/>
</dbReference>
<dbReference type="InterPro" id="IPR027463">
    <property type="entry name" value="AcrB_DN_DC_subdom"/>
</dbReference>
<evidence type="ECO:0000313" key="5">
    <source>
        <dbReference type="Proteomes" id="UP000648535"/>
    </source>
</evidence>
<keyword evidence="2" id="KW-0472">Membrane</keyword>
<dbReference type="InterPro" id="IPR001036">
    <property type="entry name" value="Acrflvin-R"/>
</dbReference>
<evidence type="ECO:0000313" key="3">
    <source>
        <dbReference type="EMBL" id="GGL05133.1"/>
    </source>
</evidence>
<gene>
    <name evidence="3" type="ORF">GCM10009769_24050</name>
    <name evidence="4" type="ORF">JOE58_003187</name>
</gene>
<evidence type="ECO:0000256" key="1">
    <source>
        <dbReference type="SAM" id="MobiDB-lite"/>
    </source>
</evidence>
<feature type="compositionally biased region" description="Basic and acidic residues" evidence="1">
    <location>
        <begin position="213"/>
        <end position="228"/>
    </location>
</feature>
<reference evidence="3" key="1">
    <citation type="journal article" date="2014" name="Int. J. Syst. Evol. Microbiol.">
        <title>Complete genome sequence of Corynebacterium casei LMG S-19264T (=DSM 44701T), isolated from a smear-ripened cheese.</title>
        <authorList>
            <consortium name="US DOE Joint Genome Institute (JGI-PGF)"/>
            <person name="Walter F."/>
            <person name="Albersmeier A."/>
            <person name="Kalinowski J."/>
            <person name="Ruckert C."/>
        </authorList>
    </citation>
    <scope>NUCLEOTIDE SEQUENCE</scope>
    <source>
        <strain evidence="3">JCM 1480</strain>
    </source>
</reference>
<dbReference type="Gene3D" id="3.30.2090.10">
    <property type="entry name" value="Multidrug efflux transporter AcrB TolC docking domain, DN and DC subdomains"/>
    <property type="match status" value="1"/>
</dbReference>
<name>A0A8H9L2E9_9MICO</name>
<dbReference type="AlphaFoldDB" id="A0A8H9L2E9"/>
<dbReference type="RefSeq" id="WP_175327382.1">
    <property type="nucleotide sequence ID" value="NZ_BMOI01000010.1"/>
</dbReference>
<dbReference type="Gene3D" id="3.30.70.1320">
    <property type="entry name" value="Multidrug efflux transporter AcrB pore domain like"/>
    <property type="match status" value="1"/>
</dbReference>
<dbReference type="PANTHER" id="PTHR32063">
    <property type="match status" value="1"/>
</dbReference>
<reference evidence="3" key="2">
    <citation type="submission" date="2020-09" db="EMBL/GenBank/DDBJ databases">
        <authorList>
            <person name="Sun Q."/>
            <person name="Ohkuma M."/>
        </authorList>
    </citation>
    <scope>NUCLEOTIDE SEQUENCE</scope>
    <source>
        <strain evidence="3">JCM 1480</strain>
    </source>
</reference>
<protein>
    <submittedName>
        <fullName evidence="4">Multidrug efflux pump subunit AcrB</fullName>
    </submittedName>
</protein>
<dbReference type="GO" id="GO:0005886">
    <property type="term" value="C:plasma membrane"/>
    <property type="evidence" value="ECO:0007669"/>
    <property type="project" value="TreeGrafter"/>
</dbReference>
<dbReference type="SUPFAM" id="SSF82693">
    <property type="entry name" value="Multidrug efflux transporter AcrB pore domain, PN1, PN2, PC1 and PC2 subdomains"/>
    <property type="match status" value="1"/>
</dbReference>